<evidence type="ECO:0000259" key="3">
    <source>
        <dbReference type="Pfam" id="PF05239"/>
    </source>
</evidence>
<dbReference type="PANTHER" id="PTHR36505">
    <property type="entry name" value="BLR1072 PROTEIN"/>
    <property type="match status" value="1"/>
</dbReference>
<keyword evidence="5" id="KW-1185">Reference proteome</keyword>
<dbReference type="SUPFAM" id="SSF50346">
    <property type="entry name" value="PRC-barrel domain"/>
    <property type="match status" value="2"/>
</dbReference>
<name>A0A1I5H5S4_9HYPH</name>
<dbReference type="InterPro" id="IPR011033">
    <property type="entry name" value="PRC_barrel-like_sf"/>
</dbReference>
<dbReference type="PANTHER" id="PTHR36505:SF1">
    <property type="entry name" value="BLR1072 PROTEIN"/>
    <property type="match status" value="1"/>
</dbReference>
<dbReference type="AlphaFoldDB" id="A0A1I5H5S4"/>
<feature type="chain" id="PRO_5011516067" evidence="2">
    <location>
        <begin position="21"/>
        <end position="312"/>
    </location>
</feature>
<organism evidence="4 5">
    <name type="scientific">Cohaesibacter marisflavi</name>
    <dbReference type="NCBI Taxonomy" id="655353"/>
    <lineage>
        <taxon>Bacteria</taxon>
        <taxon>Pseudomonadati</taxon>
        <taxon>Pseudomonadota</taxon>
        <taxon>Alphaproteobacteria</taxon>
        <taxon>Hyphomicrobiales</taxon>
        <taxon>Cohaesibacteraceae</taxon>
    </lineage>
</organism>
<dbReference type="EMBL" id="FOVR01000006">
    <property type="protein sequence ID" value="SFO43605.1"/>
    <property type="molecule type" value="Genomic_DNA"/>
</dbReference>
<dbReference type="STRING" id="655353.SAMN04488056_10643"/>
<feature type="domain" description="PRC-barrel" evidence="3">
    <location>
        <begin position="224"/>
        <end position="302"/>
    </location>
</feature>
<reference evidence="4 5" key="1">
    <citation type="submission" date="2016-10" db="EMBL/GenBank/DDBJ databases">
        <authorList>
            <person name="de Groot N.N."/>
        </authorList>
    </citation>
    <scope>NUCLEOTIDE SEQUENCE [LARGE SCALE GENOMIC DNA]</scope>
    <source>
        <strain evidence="4 5">CGMCC 1.9157</strain>
    </source>
</reference>
<dbReference type="OrthoDB" id="7876889at2"/>
<sequence length="312" mass="34206">MKRILATTAMTLLLSTAAMADDHMSSFKTYDEPGVMDIYASDFIGMRVYSAQKDYDTFDENATVDAGAETEWDDIGEVNDIILNRDGSVKAVILGVGGFLGVGEKDVSVDMGSIKMVNETGDEGDFFLVVDANKQVLTDAPNFERMMENAEDRMDAAGAKIKSYADDTVEDVSKTMKDAKDNMAQTTSEAKDSMVKTMNEIQRETFGAPNIERDGWNVVEISELTADDLTGARLYSVKDEDIGEIDKLLVNETGEIEKAVLDIGGFLGIGERRIAVPMDELEILRTDSGADVRVYIDATQEELENQPEYSGS</sequence>
<dbReference type="InterPro" id="IPR027275">
    <property type="entry name" value="PRC-brl_dom"/>
</dbReference>
<keyword evidence="1" id="KW-0175">Coiled coil</keyword>
<accession>A0A1I5H5S4</accession>
<evidence type="ECO:0000313" key="4">
    <source>
        <dbReference type="EMBL" id="SFO43605.1"/>
    </source>
</evidence>
<evidence type="ECO:0000313" key="5">
    <source>
        <dbReference type="Proteomes" id="UP000199236"/>
    </source>
</evidence>
<dbReference type="Proteomes" id="UP000199236">
    <property type="component" value="Unassembled WGS sequence"/>
</dbReference>
<evidence type="ECO:0000256" key="1">
    <source>
        <dbReference type="SAM" id="Coils"/>
    </source>
</evidence>
<protein>
    <submittedName>
        <fullName evidence="4">PRC-barrel domain-containing protein</fullName>
    </submittedName>
</protein>
<keyword evidence="2" id="KW-0732">Signal</keyword>
<gene>
    <name evidence="4" type="ORF">SAMN04488056_10643</name>
</gene>
<dbReference type="Pfam" id="PF05239">
    <property type="entry name" value="PRC"/>
    <property type="match status" value="2"/>
</dbReference>
<feature type="signal peptide" evidence="2">
    <location>
        <begin position="1"/>
        <end position="20"/>
    </location>
</feature>
<feature type="domain" description="PRC-barrel" evidence="3">
    <location>
        <begin position="38"/>
        <end position="118"/>
    </location>
</feature>
<dbReference type="Gene3D" id="2.30.30.240">
    <property type="entry name" value="PRC-barrel domain"/>
    <property type="match status" value="2"/>
</dbReference>
<feature type="coiled-coil region" evidence="1">
    <location>
        <begin position="147"/>
        <end position="189"/>
    </location>
</feature>
<dbReference type="RefSeq" id="WP_090072801.1">
    <property type="nucleotide sequence ID" value="NZ_FOVR01000006.1"/>
</dbReference>
<proteinExistence type="predicted"/>
<evidence type="ECO:0000256" key="2">
    <source>
        <dbReference type="SAM" id="SignalP"/>
    </source>
</evidence>